<evidence type="ECO:0000313" key="2">
    <source>
        <dbReference type="Proteomes" id="UP000886786"/>
    </source>
</evidence>
<name>A0A9D0ZRF4_9FIRM</name>
<accession>A0A9D0ZRF4</accession>
<protein>
    <recommendedName>
        <fullName evidence="3">Transglutaminase-like domain-containing protein</fullName>
    </recommendedName>
</protein>
<organism evidence="1 2">
    <name type="scientific">Candidatus Coprosoma intestinipullorum</name>
    <dbReference type="NCBI Taxonomy" id="2840752"/>
    <lineage>
        <taxon>Bacteria</taxon>
        <taxon>Bacillati</taxon>
        <taxon>Bacillota</taxon>
        <taxon>Bacillota incertae sedis</taxon>
        <taxon>Candidatus Coprosoma</taxon>
    </lineage>
</organism>
<gene>
    <name evidence="1" type="ORF">IAB27_00595</name>
</gene>
<sequence>FLIYDNRVLIVQNLSKTLDKGETIVLPDNPTYKNNFEFEFVKETDDFTASSKQEILDILYTVLNNGLDNFTFYCDQNYGTCVSDFKEISQDQVLLSTINNMVSPFNSYDKISFTIAAYGKIDMEIQKLYSDEEITRVDNEIERLITENLGNKMSDRDKIKFFHDYLINNSKYDQDRATAIENGSDIDNNSHKAIGPLFDKIALCSGYSDAMKLFLDKLEIPNYKISNTRHSWNLVYVDGKWLHLDLTWDDPVTDTGADLLLHKFFLITTDELQDLDATEHNFNAEYYPEAEKA</sequence>
<dbReference type="Proteomes" id="UP000886786">
    <property type="component" value="Unassembled WGS sequence"/>
</dbReference>
<evidence type="ECO:0008006" key="3">
    <source>
        <dbReference type="Google" id="ProtNLM"/>
    </source>
</evidence>
<dbReference type="InterPro" id="IPR038765">
    <property type="entry name" value="Papain-like_cys_pep_sf"/>
</dbReference>
<reference evidence="1" key="1">
    <citation type="submission" date="2020-10" db="EMBL/GenBank/DDBJ databases">
        <authorList>
            <person name="Gilroy R."/>
        </authorList>
    </citation>
    <scope>NUCLEOTIDE SEQUENCE</scope>
    <source>
        <strain evidence="1">CHK147-3167</strain>
    </source>
</reference>
<feature type="non-terminal residue" evidence="1">
    <location>
        <position position="1"/>
    </location>
</feature>
<evidence type="ECO:0000313" key="1">
    <source>
        <dbReference type="EMBL" id="HIQ90117.1"/>
    </source>
</evidence>
<dbReference type="SUPFAM" id="SSF54001">
    <property type="entry name" value="Cysteine proteinases"/>
    <property type="match status" value="1"/>
</dbReference>
<dbReference type="AlphaFoldDB" id="A0A9D0ZRF4"/>
<dbReference type="Gene3D" id="3.10.620.30">
    <property type="match status" value="1"/>
</dbReference>
<dbReference type="EMBL" id="DVFV01000017">
    <property type="protein sequence ID" value="HIQ90117.1"/>
    <property type="molecule type" value="Genomic_DNA"/>
</dbReference>
<comment type="caution">
    <text evidence="1">The sequence shown here is derived from an EMBL/GenBank/DDBJ whole genome shotgun (WGS) entry which is preliminary data.</text>
</comment>
<proteinExistence type="predicted"/>
<reference evidence="1" key="2">
    <citation type="journal article" date="2021" name="PeerJ">
        <title>Extensive microbial diversity within the chicken gut microbiome revealed by metagenomics and culture.</title>
        <authorList>
            <person name="Gilroy R."/>
            <person name="Ravi A."/>
            <person name="Getino M."/>
            <person name="Pursley I."/>
            <person name="Horton D.L."/>
            <person name="Alikhan N.F."/>
            <person name="Baker D."/>
            <person name="Gharbi K."/>
            <person name="Hall N."/>
            <person name="Watson M."/>
            <person name="Adriaenssens E.M."/>
            <person name="Foster-Nyarko E."/>
            <person name="Jarju S."/>
            <person name="Secka A."/>
            <person name="Antonio M."/>
            <person name="Oren A."/>
            <person name="Chaudhuri R.R."/>
            <person name="La Ragione R."/>
            <person name="Hildebrand F."/>
            <person name="Pallen M.J."/>
        </authorList>
    </citation>
    <scope>NUCLEOTIDE SEQUENCE</scope>
    <source>
        <strain evidence="1">CHK147-3167</strain>
    </source>
</reference>